<keyword evidence="11" id="KW-1185">Reference proteome</keyword>
<feature type="compositionally biased region" description="Polar residues" evidence="8">
    <location>
        <begin position="59"/>
        <end position="71"/>
    </location>
</feature>
<evidence type="ECO:0000256" key="3">
    <source>
        <dbReference type="ARBA" id="ARBA00022676"/>
    </source>
</evidence>
<feature type="compositionally biased region" description="Basic and acidic residues" evidence="8">
    <location>
        <begin position="45"/>
        <end position="58"/>
    </location>
</feature>
<keyword evidence="5 9" id="KW-0812">Transmembrane</keyword>
<feature type="compositionally biased region" description="Polar residues" evidence="8">
    <location>
        <begin position="93"/>
        <end position="108"/>
    </location>
</feature>
<keyword evidence="4" id="KW-0808">Transferase</keyword>
<gene>
    <name evidence="10" type="ORF">L5515_005836</name>
</gene>
<evidence type="ECO:0000313" key="10">
    <source>
        <dbReference type="EMBL" id="UMM31772.1"/>
    </source>
</evidence>
<feature type="compositionally biased region" description="Acidic residues" evidence="8">
    <location>
        <begin position="207"/>
        <end position="216"/>
    </location>
</feature>
<dbReference type="GO" id="GO:0016757">
    <property type="term" value="F:glycosyltransferase activity"/>
    <property type="evidence" value="ECO:0007669"/>
    <property type="project" value="UniProtKB-KW"/>
</dbReference>
<organism evidence="10 11">
    <name type="scientific">Caenorhabditis briggsae</name>
    <dbReference type="NCBI Taxonomy" id="6238"/>
    <lineage>
        <taxon>Eukaryota</taxon>
        <taxon>Metazoa</taxon>
        <taxon>Ecdysozoa</taxon>
        <taxon>Nematoda</taxon>
        <taxon>Chromadorea</taxon>
        <taxon>Rhabditida</taxon>
        <taxon>Rhabditina</taxon>
        <taxon>Rhabditomorpha</taxon>
        <taxon>Rhabditoidea</taxon>
        <taxon>Rhabditidae</taxon>
        <taxon>Peloderinae</taxon>
        <taxon>Caenorhabditis</taxon>
    </lineage>
</organism>
<evidence type="ECO:0000256" key="5">
    <source>
        <dbReference type="ARBA" id="ARBA00022692"/>
    </source>
</evidence>
<feature type="transmembrane region" description="Helical" evidence="9">
    <location>
        <begin position="22"/>
        <end position="41"/>
    </location>
</feature>
<dbReference type="AlphaFoldDB" id="A0AAE9JJ80"/>
<name>A0AAE9JJ80_CAEBR</name>
<feature type="compositionally biased region" description="Basic and acidic residues" evidence="8">
    <location>
        <begin position="142"/>
        <end position="160"/>
    </location>
</feature>
<proteinExistence type="inferred from homology"/>
<evidence type="ECO:0000256" key="1">
    <source>
        <dbReference type="ARBA" id="ARBA00004167"/>
    </source>
</evidence>
<feature type="region of interest" description="Disordered" evidence="8">
    <location>
        <begin position="651"/>
        <end position="677"/>
    </location>
</feature>
<evidence type="ECO:0000313" key="11">
    <source>
        <dbReference type="Proteomes" id="UP000829354"/>
    </source>
</evidence>
<dbReference type="EMBL" id="CP092624">
    <property type="protein sequence ID" value="UMM31772.1"/>
    <property type="molecule type" value="Genomic_DNA"/>
</dbReference>
<evidence type="ECO:0000256" key="8">
    <source>
        <dbReference type="SAM" id="MobiDB-lite"/>
    </source>
</evidence>
<evidence type="ECO:0000256" key="7">
    <source>
        <dbReference type="ARBA" id="ARBA00023136"/>
    </source>
</evidence>
<keyword evidence="7 9" id="KW-0472">Membrane</keyword>
<sequence length="677" mass="76617">MGRDVAYTPFTWQTQTAAQNRFLKFLLVVIVLCAATFYIGYPDSKQETPKPDSHEYHENNPSPVISANPFSETKPDSDDFQKASQDALVISPEAQSSIESPVFNNSVLPSGPDDESYKEKLAKLEEEERKITESEEVEETTTEGKQKGRISELDSEKVEDQNSGVEEVTELPSTQKTNEEELVEEETTKAPEDSTATVDEVNIQIEETSEAPEESEQPGKDSEDLVETTTPGTFEINAKVDEGSVTIKENKENLANDNSERPVESLMFANSTETAYGSTVTAESSTEVSSSSEFLISTQEPMVVVDKSSCHVEEWNNVTLDELPHKSVFKQWIANKNVELNETDFIGEEKPTILGAFAYKNYIAVTLSARNFSTETVFCRYFDCKKKEMVRQMKSFVFPESTVYCPRRAGANYISISESLEEKVQTPVKIQGRRAPKHFFSVCVTLENHEENMLKIARFIEYYKLQGSTFFHVYLKNTSHYQRVLLDDYIRSGDIRVVKVAEDVSDQVQANDCLHRSRYLSKWTAFLNLEDRLEAKQDKETIAAYLDSIVDHKTNILKWSSPENADVTRLLVRPERIVSINDHPITVYLGDELDESLEPSGVLRKFSTSSNLSPENFTDNLNEDVQFREELIANVISGTKHVYQTIGRDKQNDENVVSSTESSQYFKTTTQKNDASE</sequence>
<comment type="subcellular location">
    <subcellularLocation>
        <location evidence="1">Membrane</location>
        <topology evidence="1">Single-pass membrane protein</topology>
    </subcellularLocation>
</comment>
<accession>A0AAE9JJ80</accession>
<feature type="region of interest" description="Disordered" evidence="8">
    <location>
        <begin position="45"/>
        <end position="227"/>
    </location>
</feature>
<dbReference type="GO" id="GO:0016020">
    <property type="term" value="C:membrane"/>
    <property type="evidence" value="ECO:0007669"/>
    <property type="project" value="UniProtKB-SubCell"/>
</dbReference>
<protein>
    <recommendedName>
        <fullName evidence="12">Glycosyltransferase family 92 protein</fullName>
    </recommendedName>
</protein>
<dbReference type="PANTHER" id="PTHR21461:SF8">
    <property type="entry name" value="DOLICHYL-PHOSPHATE-MANNOSE--PROTEIN MANNOSYLTRANSFERASE-RELATED"/>
    <property type="match status" value="1"/>
</dbReference>
<keyword evidence="6 9" id="KW-1133">Transmembrane helix</keyword>
<dbReference type="PANTHER" id="PTHR21461">
    <property type="entry name" value="GLYCOSYLTRANSFERASE FAMILY 92 PROTEIN"/>
    <property type="match status" value="1"/>
</dbReference>
<evidence type="ECO:0008006" key="12">
    <source>
        <dbReference type="Google" id="ProtNLM"/>
    </source>
</evidence>
<reference evidence="10 11" key="1">
    <citation type="submission" date="2022-04" db="EMBL/GenBank/DDBJ databases">
        <title>Chromosome-level reference genomes for two strains of Caenorhabditis briggsae: an improved platform for comparative genomics.</title>
        <authorList>
            <person name="Stevens L."/>
            <person name="Andersen E."/>
        </authorList>
    </citation>
    <scope>NUCLEOTIDE SEQUENCE [LARGE SCALE GENOMIC DNA]</scope>
    <source>
        <strain evidence="10">VX34</strain>
        <tissue evidence="10">Whole-organism</tissue>
    </source>
</reference>
<evidence type="ECO:0000256" key="9">
    <source>
        <dbReference type="SAM" id="Phobius"/>
    </source>
</evidence>
<dbReference type="Pfam" id="PF01697">
    <property type="entry name" value="Glyco_transf_92"/>
    <property type="match status" value="1"/>
</dbReference>
<dbReference type="InterPro" id="IPR008166">
    <property type="entry name" value="Glyco_transf_92"/>
</dbReference>
<dbReference type="Proteomes" id="UP000829354">
    <property type="component" value="Chromosome V"/>
</dbReference>
<evidence type="ECO:0000256" key="4">
    <source>
        <dbReference type="ARBA" id="ARBA00022679"/>
    </source>
</evidence>
<comment type="similarity">
    <text evidence="2">Belongs to the glycosyltransferase 92 family.</text>
</comment>
<feature type="compositionally biased region" description="Basic and acidic residues" evidence="8">
    <location>
        <begin position="115"/>
        <end position="133"/>
    </location>
</feature>
<evidence type="ECO:0000256" key="6">
    <source>
        <dbReference type="ARBA" id="ARBA00022989"/>
    </source>
</evidence>
<keyword evidence="3" id="KW-0328">Glycosyltransferase</keyword>
<evidence type="ECO:0000256" key="2">
    <source>
        <dbReference type="ARBA" id="ARBA00007647"/>
    </source>
</evidence>
<feature type="compositionally biased region" description="Polar residues" evidence="8">
    <location>
        <begin position="654"/>
        <end position="677"/>
    </location>
</feature>